<dbReference type="GeneID" id="79302533"/>
<evidence type="ECO:0000256" key="6">
    <source>
        <dbReference type="SAM" id="Phobius"/>
    </source>
</evidence>
<feature type="transmembrane region" description="Helical" evidence="6">
    <location>
        <begin position="140"/>
        <end position="165"/>
    </location>
</feature>
<keyword evidence="5 6" id="KW-0472">Membrane</keyword>
<dbReference type="PRINTS" id="PR01035">
    <property type="entry name" value="TCRTETA"/>
</dbReference>
<evidence type="ECO:0000259" key="7">
    <source>
        <dbReference type="PROSITE" id="PS50850"/>
    </source>
</evidence>
<evidence type="ECO:0000256" key="3">
    <source>
        <dbReference type="ARBA" id="ARBA00022692"/>
    </source>
</evidence>
<dbReference type="GO" id="GO:0005886">
    <property type="term" value="C:plasma membrane"/>
    <property type="evidence" value="ECO:0007669"/>
    <property type="project" value="UniProtKB-SubCell"/>
</dbReference>
<keyword evidence="9" id="KW-1185">Reference proteome</keyword>
<comment type="subcellular location">
    <subcellularLocation>
        <location evidence="1">Cell membrane</location>
        <topology evidence="1">Multi-pass membrane protein</topology>
    </subcellularLocation>
</comment>
<dbReference type="Pfam" id="PF07690">
    <property type="entry name" value="MFS_1"/>
    <property type="match status" value="1"/>
</dbReference>
<sequence length="393" mass="39861">MTTAREPTAVPWRSPTVRVVFAATALAPLGVPLVSPALPVVRDAFGLTDAAASLLVSVYFLTGIVLSPFIGLLADRVGRKRVLVPSLVVFSVVGGAIALAPDYRVVLAARLVQGTAAAGIFVTTVTLIGDAFEGVQRNAVLGVNTAVLATGAAIYPLLGGVLATVSWNAPFLAYLGGLPVAAFGWVVLEETASETGAAGRGTAYLRAAVRTLARRTAVVPYATAFLTEVLLFGVVITALPFLLTESYGVSPVFVGGVLTAAEVVSAVVAAANGWLAGRLSDERIIAVGYVCYAVGPLVSWAGVSLPAVVAGAVVLGAGVGLTMPSVDALLSDFVTTEYRAGALSIRNSVTFLGRAVGPILFAGVAATTGYRPLLLAAGVVGVFGALSVLALTR</sequence>
<gene>
    <name evidence="8" type="ORF">ACFQJ6_12400</name>
</gene>
<reference evidence="8 9" key="1">
    <citation type="journal article" date="2019" name="Int. J. Syst. Evol. Microbiol.">
        <title>The Global Catalogue of Microorganisms (GCM) 10K type strain sequencing project: providing services to taxonomists for standard genome sequencing and annotation.</title>
        <authorList>
            <consortium name="The Broad Institute Genomics Platform"/>
            <consortium name="The Broad Institute Genome Sequencing Center for Infectious Disease"/>
            <person name="Wu L."/>
            <person name="Ma J."/>
        </authorList>
    </citation>
    <scope>NUCLEOTIDE SEQUENCE [LARGE SCALE GENOMIC DNA]</scope>
    <source>
        <strain evidence="8 9">DT72</strain>
    </source>
</reference>
<evidence type="ECO:0000256" key="1">
    <source>
        <dbReference type="ARBA" id="ARBA00004651"/>
    </source>
</evidence>
<evidence type="ECO:0000313" key="9">
    <source>
        <dbReference type="Proteomes" id="UP001596407"/>
    </source>
</evidence>
<dbReference type="CDD" id="cd17474">
    <property type="entry name" value="MFS_YfmO_like"/>
    <property type="match status" value="1"/>
</dbReference>
<dbReference type="SUPFAM" id="SSF103473">
    <property type="entry name" value="MFS general substrate transporter"/>
    <property type="match status" value="1"/>
</dbReference>
<evidence type="ECO:0000256" key="2">
    <source>
        <dbReference type="ARBA" id="ARBA00022475"/>
    </source>
</evidence>
<name>A0ABD5WJV4_9EURY</name>
<comment type="caution">
    <text evidence="8">The sequence shown here is derived from an EMBL/GenBank/DDBJ whole genome shotgun (WGS) entry which is preliminary data.</text>
</comment>
<dbReference type="RefSeq" id="WP_276281339.1">
    <property type="nucleotide sequence ID" value="NZ_CP119809.1"/>
</dbReference>
<evidence type="ECO:0000313" key="8">
    <source>
        <dbReference type="EMBL" id="MFC7080791.1"/>
    </source>
</evidence>
<keyword evidence="2" id="KW-1003">Cell membrane</keyword>
<feature type="transmembrane region" description="Helical" evidence="6">
    <location>
        <begin position="20"/>
        <end position="38"/>
    </location>
</feature>
<dbReference type="InterPro" id="IPR036259">
    <property type="entry name" value="MFS_trans_sf"/>
</dbReference>
<protein>
    <submittedName>
        <fullName evidence="8">MFS transporter</fullName>
    </submittedName>
</protein>
<dbReference type="Proteomes" id="UP001596407">
    <property type="component" value="Unassembled WGS sequence"/>
</dbReference>
<dbReference type="Gene3D" id="1.20.1250.20">
    <property type="entry name" value="MFS general substrate transporter like domains"/>
    <property type="match status" value="1"/>
</dbReference>
<feature type="transmembrane region" description="Helical" evidence="6">
    <location>
        <begin position="107"/>
        <end position="128"/>
    </location>
</feature>
<feature type="transmembrane region" description="Helical" evidence="6">
    <location>
        <begin position="218"/>
        <end position="243"/>
    </location>
</feature>
<feature type="transmembrane region" description="Helical" evidence="6">
    <location>
        <begin position="50"/>
        <end position="70"/>
    </location>
</feature>
<proteinExistence type="predicted"/>
<keyword evidence="3 6" id="KW-0812">Transmembrane</keyword>
<dbReference type="InterPro" id="IPR011701">
    <property type="entry name" value="MFS"/>
</dbReference>
<dbReference type="PANTHER" id="PTHR43124">
    <property type="entry name" value="PURINE EFFLUX PUMP PBUE"/>
    <property type="match status" value="1"/>
</dbReference>
<dbReference type="AlphaFoldDB" id="A0ABD5WJV4"/>
<keyword evidence="4 6" id="KW-1133">Transmembrane helix</keyword>
<feature type="transmembrane region" description="Helical" evidence="6">
    <location>
        <begin position="284"/>
        <end position="303"/>
    </location>
</feature>
<dbReference type="InterPro" id="IPR020846">
    <property type="entry name" value="MFS_dom"/>
</dbReference>
<evidence type="ECO:0000256" key="4">
    <source>
        <dbReference type="ARBA" id="ARBA00022989"/>
    </source>
</evidence>
<dbReference type="InterPro" id="IPR050189">
    <property type="entry name" value="MFS_Efflux_Transporters"/>
</dbReference>
<dbReference type="EMBL" id="JBHSZH010000005">
    <property type="protein sequence ID" value="MFC7080791.1"/>
    <property type="molecule type" value="Genomic_DNA"/>
</dbReference>
<dbReference type="PROSITE" id="PS00216">
    <property type="entry name" value="SUGAR_TRANSPORT_1"/>
    <property type="match status" value="1"/>
</dbReference>
<feature type="transmembrane region" description="Helical" evidence="6">
    <location>
        <begin position="82"/>
        <end position="101"/>
    </location>
</feature>
<dbReference type="PANTHER" id="PTHR43124:SF3">
    <property type="entry name" value="CHLORAMPHENICOL EFFLUX PUMP RV0191"/>
    <property type="match status" value="1"/>
</dbReference>
<feature type="transmembrane region" description="Helical" evidence="6">
    <location>
        <begin position="309"/>
        <end position="330"/>
    </location>
</feature>
<dbReference type="InterPro" id="IPR005829">
    <property type="entry name" value="Sugar_transporter_CS"/>
</dbReference>
<dbReference type="PROSITE" id="PS50850">
    <property type="entry name" value="MFS"/>
    <property type="match status" value="1"/>
</dbReference>
<feature type="transmembrane region" description="Helical" evidence="6">
    <location>
        <begin position="171"/>
        <end position="188"/>
    </location>
</feature>
<organism evidence="8 9">
    <name type="scientific">Halorussus caseinilyticus</name>
    <dbReference type="NCBI Taxonomy" id="3034025"/>
    <lineage>
        <taxon>Archaea</taxon>
        <taxon>Methanobacteriati</taxon>
        <taxon>Methanobacteriota</taxon>
        <taxon>Stenosarchaea group</taxon>
        <taxon>Halobacteria</taxon>
        <taxon>Halobacteriales</taxon>
        <taxon>Haladaptataceae</taxon>
        <taxon>Halorussus</taxon>
    </lineage>
</organism>
<feature type="transmembrane region" description="Helical" evidence="6">
    <location>
        <begin position="373"/>
        <end position="392"/>
    </location>
</feature>
<feature type="transmembrane region" description="Helical" evidence="6">
    <location>
        <begin position="249"/>
        <end position="272"/>
    </location>
</feature>
<accession>A0ABD5WJV4</accession>
<evidence type="ECO:0000256" key="5">
    <source>
        <dbReference type="ARBA" id="ARBA00023136"/>
    </source>
</evidence>
<dbReference type="InterPro" id="IPR001958">
    <property type="entry name" value="Tet-R_TetA/multi-R_MdtG-like"/>
</dbReference>
<feature type="domain" description="Major facilitator superfamily (MFS) profile" evidence="7">
    <location>
        <begin position="16"/>
        <end position="393"/>
    </location>
</feature>
<feature type="transmembrane region" description="Helical" evidence="6">
    <location>
        <begin position="351"/>
        <end position="367"/>
    </location>
</feature>